<evidence type="ECO:0000256" key="3">
    <source>
        <dbReference type="ARBA" id="ARBA00022679"/>
    </source>
</evidence>
<evidence type="ECO:0000256" key="1">
    <source>
        <dbReference type="ARBA" id="ARBA00022490"/>
    </source>
</evidence>
<protein>
    <recommendedName>
        <fullName evidence="6">tRNA/rRNA methyltransferase SpoU type domain-containing protein</fullName>
    </recommendedName>
</protein>
<reference evidence="7 8" key="1">
    <citation type="journal article" date="2020" name="J. Phycol.">
        <title>Comparative genome analysis reveals Cyanidiococcus gen. nov., a new extremophilic red algal genus sister to Cyanidioschyzon (Cyanidioschyzonaceae, Rhodophyta).</title>
        <authorList>
            <person name="Liu S.-L."/>
            <person name="Chiang Y.-R."/>
            <person name="Yoon H.S."/>
            <person name="Fu H.-Y."/>
        </authorList>
    </citation>
    <scope>NUCLEOTIDE SEQUENCE [LARGE SCALE GENOMIC DNA]</scope>
    <source>
        <strain evidence="7 8">THAL066</strain>
    </source>
</reference>
<dbReference type="InterPro" id="IPR001537">
    <property type="entry name" value="SpoU_MeTrfase"/>
</dbReference>
<dbReference type="EMBL" id="VWRR01000006">
    <property type="protein sequence ID" value="KAF6003490.1"/>
    <property type="molecule type" value="Genomic_DNA"/>
</dbReference>
<dbReference type="Gene3D" id="3.40.1280.10">
    <property type="match status" value="1"/>
</dbReference>
<evidence type="ECO:0000256" key="2">
    <source>
        <dbReference type="ARBA" id="ARBA00022603"/>
    </source>
</evidence>
<dbReference type="AlphaFoldDB" id="A0A7J7IL86"/>
<sequence>MGRPAVGFLQGTTTSALRWRLFSRTSTPARINGRCLVATYGPGVTCGPLRHASTGEPLLNIVLYAPSIHWNTGNAARTAVGFQARLHLIEPLGFSLSDRHLKRAGLDYWPHVDLRVWPSWSVFWEKGIPTLGHVFFFTKFAARSLVNVDLVDSSANADLLNTKITLIFGNEIHGFENIPPEDIPLERTVAIPMVCPSESGIRSYNLSTSVGIVLWEAYRQVHVALRNVRGDSAQELSSRQATQQSNASMTSSEAFFNGSMAKPWSIHGELG</sequence>
<evidence type="ECO:0000313" key="8">
    <source>
        <dbReference type="Proteomes" id="UP000530660"/>
    </source>
</evidence>
<keyword evidence="1" id="KW-0963">Cytoplasm</keyword>
<dbReference type="InterPro" id="IPR016914">
    <property type="entry name" value="TrmL"/>
</dbReference>
<keyword evidence="8" id="KW-1185">Reference proteome</keyword>
<gene>
    <name evidence="7" type="ORF">F1559_001211</name>
</gene>
<evidence type="ECO:0000313" key="7">
    <source>
        <dbReference type="EMBL" id="KAF6003490.1"/>
    </source>
</evidence>
<dbReference type="PANTHER" id="PTHR42971:SF1">
    <property type="entry name" value="TRNA (CYTIDINE(34)-2'-O)-METHYLTRANSFERASE"/>
    <property type="match status" value="1"/>
</dbReference>
<dbReference type="OrthoDB" id="5580682at2759"/>
<dbReference type="HAMAP" id="MF_01885">
    <property type="entry name" value="tRNA_methyltr_TrmL"/>
    <property type="match status" value="1"/>
</dbReference>
<dbReference type="Pfam" id="PF00588">
    <property type="entry name" value="SpoU_methylase"/>
    <property type="match status" value="1"/>
</dbReference>
<dbReference type="PANTHER" id="PTHR42971">
    <property type="entry name" value="TRNA (CYTIDINE(34)-2'-O)-METHYLTRANSFERASE"/>
    <property type="match status" value="1"/>
</dbReference>
<keyword evidence="2" id="KW-0489">Methyltransferase</keyword>
<dbReference type="GO" id="GO:0008173">
    <property type="term" value="F:RNA methyltransferase activity"/>
    <property type="evidence" value="ECO:0007669"/>
    <property type="project" value="InterPro"/>
</dbReference>
<dbReference type="CDD" id="cd18094">
    <property type="entry name" value="SpoU-like_TrmL"/>
    <property type="match status" value="1"/>
</dbReference>
<keyword evidence="5" id="KW-0819">tRNA processing</keyword>
<organism evidence="7 8">
    <name type="scientific">Cyanidiococcus yangmingshanensis</name>
    <dbReference type="NCBI Taxonomy" id="2690220"/>
    <lineage>
        <taxon>Eukaryota</taxon>
        <taxon>Rhodophyta</taxon>
        <taxon>Bangiophyceae</taxon>
        <taxon>Cyanidiales</taxon>
        <taxon>Cyanidiaceae</taxon>
        <taxon>Cyanidiococcus</taxon>
    </lineage>
</organism>
<proteinExistence type="inferred from homology"/>
<name>A0A7J7IL86_9RHOD</name>
<comment type="caution">
    <text evidence="7">The sequence shown here is derived from an EMBL/GenBank/DDBJ whole genome shotgun (WGS) entry which is preliminary data.</text>
</comment>
<accession>A0A7J7IL86</accession>
<evidence type="ECO:0000259" key="6">
    <source>
        <dbReference type="Pfam" id="PF00588"/>
    </source>
</evidence>
<dbReference type="InterPro" id="IPR029028">
    <property type="entry name" value="Alpha/beta_knot_MTases"/>
</dbReference>
<dbReference type="GO" id="GO:0002130">
    <property type="term" value="P:wobble position ribose methylation"/>
    <property type="evidence" value="ECO:0007669"/>
    <property type="project" value="TreeGrafter"/>
</dbReference>
<evidence type="ECO:0000256" key="4">
    <source>
        <dbReference type="ARBA" id="ARBA00022691"/>
    </source>
</evidence>
<dbReference type="GO" id="GO:0003723">
    <property type="term" value="F:RNA binding"/>
    <property type="evidence" value="ECO:0007669"/>
    <property type="project" value="InterPro"/>
</dbReference>
<dbReference type="Proteomes" id="UP000530660">
    <property type="component" value="Unassembled WGS sequence"/>
</dbReference>
<dbReference type="InterPro" id="IPR029026">
    <property type="entry name" value="tRNA_m1G_MTases_N"/>
</dbReference>
<dbReference type="SUPFAM" id="SSF75217">
    <property type="entry name" value="alpha/beta knot"/>
    <property type="match status" value="1"/>
</dbReference>
<keyword evidence="4" id="KW-0949">S-adenosyl-L-methionine</keyword>
<evidence type="ECO:0000256" key="5">
    <source>
        <dbReference type="ARBA" id="ARBA00022694"/>
    </source>
</evidence>
<keyword evidence="3" id="KW-0808">Transferase</keyword>
<feature type="domain" description="tRNA/rRNA methyltransferase SpoU type" evidence="6">
    <location>
        <begin position="59"/>
        <end position="215"/>
    </location>
</feature>